<gene>
    <name evidence="1" type="ORF">VSF3289_03587</name>
</gene>
<proteinExistence type="predicted"/>
<dbReference type="Proteomes" id="UP000095131">
    <property type="component" value="Unassembled WGS sequence"/>
</dbReference>
<dbReference type="EMBL" id="MDCJ01000007">
    <property type="protein sequence ID" value="ODS04448.1"/>
    <property type="molecule type" value="Genomic_DNA"/>
</dbReference>
<name>A0A1E3WF51_9VIBR</name>
<evidence type="ECO:0000313" key="1">
    <source>
        <dbReference type="EMBL" id="ODS04448.1"/>
    </source>
</evidence>
<dbReference type="AlphaFoldDB" id="A0A1E3WF51"/>
<evidence type="ECO:0000313" key="2">
    <source>
        <dbReference type="Proteomes" id="UP000095131"/>
    </source>
</evidence>
<accession>A0A1E3WF51</accession>
<reference evidence="1 2" key="1">
    <citation type="submission" date="2016-08" db="EMBL/GenBank/DDBJ databases">
        <title>Genome sequencing of Vibrio scophthalmi strain FP3289, an isolated from Paralichthys olivaceus.</title>
        <authorList>
            <person name="Han H.-J."/>
        </authorList>
    </citation>
    <scope>NUCLEOTIDE SEQUENCE [LARGE SCALE GENOMIC DNA]</scope>
    <source>
        <strain evidence="1 2">FP3289</strain>
    </source>
</reference>
<protein>
    <submittedName>
        <fullName evidence="1">Uncharacterized protein</fullName>
    </submittedName>
</protein>
<sequence>MFGYQDNMKTRVPFLDKMGQVSATIHMSLFKDESALGILGYSQKRVGEMVV</sequence>
<comment type="caution">
    <text evidence="1">The sequence shown here is derived from an EMBL/GenBank/DDBJ whole genome shotgun (WGS) entry which is preliminary data.</text>
</comment>
<organism evidence="1 2">
    <name type="scientific">Vibrio scophthalmi</name>
    <dbReference type="NCBI Taxonomy" id="45658"/>
    <lineage>
        <taxon>Bacteria</taxon>
        <taxon>Pseudomonadati</taxon>
        <taxon>Pseudomonadota</taxon>
        <taxon>Gammaproteobacteria</taxon>
        <taxon>Vibrionales</taxon>
        <taxon>Vibrionaceae</taxon>
        <taxon>Vibrio</taxon>
    </lineage>
</organism>